<evidence type="ECO:0000256" key="1">
    <source>
        <dbReference type="ARBA" id="ARBA00007452"/>
    </source>
</evidence>
<evidence type="ECO:0000259" key="8">
    <source>
        <dbReference type="Pfam" id="PF11967"/>
    </source>
</evidence>
<dbReference type="InterPro" id="IPR022572">
    <property type="entry name" value="DNA_rep/recomb_RecO_N"/>
</dbReference>
<comment type="function">
    <text evidence="7">Involved in DNA repair and RecF pathway recombination.</text>
</comment>
<dbReference type="GO" id="GO:0043590">
    <property type="term" value="C:bacterial nucleoid"/>
    <property type="evidence" value="ECO:0007669"/>
    <property type="project" value="TreeGrafter"/>
</dbReference>
<dbReference type="SUPFAM" id="SSF57863">
    <property type="entry name" value="ArfGap/RecO-like zinc finger"/>
    <property type="match status" value="1"/>
</dbReference>
<feature type="domain" description="DNA replication/recombination mediator RecO N-terminal" evidence="8">
    <location>
        <begin position="1"/>
        <end position="78"/>
    </location>
</feature>
<dbReference type="Pfam" id="PF02565">
    <property type="entry name" value="RecO_C"/>
    <property type="match status" value="1"/>
</dbReference>
<dbReference type="GO" id="GO:0006302">
    <property type="term" value="P:double-strand break repair"/>
    <property type="evidence" value="ECO:0007669"/>
    <property type="project" value="TreeGrafter"/>
</dbReference>
<reference evidence="9" key="2">
    <citation type="journal article" date="2021" name="PeerJ">
        <title>Extensive microbial diversity within the chicken gut microbiome revealed by metagenomics and culture.</title>
        <authorList>
            <person name="Gilroy R."/>
            <person name="Ravi A."/>
            <person name="Getino M."/>
            <person name="Pursley I."/>
            <person name="Horton D.L."/>
            <person name="Alikhan N.F."/>
            <person name="Baker D."/>
            <person name="Gharbi K."/>
            <person name="Hall N."/>
            <person name="Watson M."/>
            <person name="Adriaenssens E.M."/>
            <person name="Foster-Nyarko E."/>
            <person name="Jarju S."/>
            <person name="Secka A."/>
            <person name="Antonio M."/>
            <person name="Oren A."/>
            <person name="Chaudhuri R.R."/>
            <person name="La Ragione R."/>
            <person name="Hildebrand F."/>
            <person name="Pallen M.J."/>
        </authorList>
    </citation>
    <scope>NUCLEOTIDE SEQUENCE</scope>
    <source>
        <strain evidence="9">ChiSjej1B19-7085</strain>
    </source>
</reference>
<dbReference type="InterPro" id="IPR003717">
    <property type="entry name" value="RecO"/>
</dbReference>
<dbReference type="PANTHER" id="PTHR33991:SF1">
    <property type="entry name" value="DNA REPAIR PROTEIN RECO"/>
    <property type="match status" value="1"/>
</dbReference>
<dbReference type="GO" id="GO:0006310">
    <property type="term" value="P:DNA recombination"/>
    <property type="evidence" value="ECO:0007669"/>
    <property type="project" value="UniProtKB-UniRule"/>
</dbReference>
<dbReference type="PANTHER" id="PTHR33991">
    <property type="entry name" value="DNA REPAIR PROTEIN RECO"/>
    <property type="match status" value="1"/>
</dbReference>
<dbReference type="AlphaFoldDB" id="A0A9D1DQ61"/>
<protein>
    <recommendedName>
        <fullName evidence="2 7">DNA repair protein RecO</fullName>
    </recommendedName>
    <alternativeName>
        <fullName evidence="6 7">Recombination protein O</fullName>
    </alternativeName>
</protein>
<organism evidence="9 10">
    <name type="scientific">Candidatus Gallacutalibacter pullicola</name>
    <dbReference type="NCBI Taxonomy" id="2840830"/>
    <lineage>
        <taxon>Bacteria</taxon>
        <taxon>Bacillati</taxon>
        <taxon>Bacillota</taxon>
        <taxon>Clostridia</taxon>
        <taxon>Eubacteriales</taxon>
        <taxon>Candidatus Gallacutalibacter</taxon>
    </lineage>
</organism>
<evidence type="ECO:0000256" key="5">
    <source>
        <dbReference type="ARBA" id="ARBA00023204"/>
    </source>
</evidence>
<dbReference type="Gene3D" id="6.20.220.20">
    <property type="entry name" value="Recombination protein O, zinc-binding domain"/>
    <property type="match status" value="1"/>
</dbReference>
<comment type="similarity">
    <text evidence="1 7">Belongs to the RecO family.</text>
</comment>
<evidence type="ECO:0000256" key="2">
    <source>
        <dbReference type="ARBA" id="ARBA00021310"/>
    </source>
</evidence>
<keyword evidence="4 7" id="KW-0233">DNA recombination</keyword>
<proteinExistence type="inferred from homology"/>
<evidence type="ECO:0000256" key="3">
    <source>
        <dbReference type="ARBA" id="ARBA00022763"/>
    </source>
</evidence>
<dbReference type="HAMAP" id="MF_00201">
    <property type="entry name" value="RecO"/>
    <property type="match status" value="1"/>
</dbReference>
<dbReference type="InterPro" id="IPR012340">
    <property type="entry name" value="NA-bd_OB-fold"/>
</dbReference>
<gene>
    <name evidence="7 9" type="primary">recO</name>
    <name evidence="9" type="ORF">IAA54_04375</name>
</gene>
<keyword evidence="5 7" id="KW-0234">DNA repair</keyword>
<name>A0A9D1DQ61_9FIRM</name>
<reference evidence="9" key="1">
    <citation type="submission" date="2020-10" db="EMBL/GenBank/DDBJ databases">
        <authorList>
            <person name="Gilroy R."/>
        </authorList>
    </citation>
    <scope>NUCLEOTIDE SEQUENCE</scope>
    <source>
        <strain evidence="9">ChiSjej1B19-7085</strain>
    </source>
</reference>
<dbReference type="EMBL" id="DVHF01000050">
    <property type="protein sequence ID" value="HIR56882.1"/>
    <property type="molecule type" value="Genomic_DNA"/>
</dbReference>
<evidence type="ECO:0000256" key="7">
    <source>
        <dbReference type="HAMAP-Rule" id="MF_00201"/>
    </source>
</evidence>
<dbReference type="Pfam" id="PF11967">
    <property type="entry name" value="RecO_N"/>
    <property type="match status" value="1"/>
</dbReference>
<dbReference type="InterPro" id="IPR042242">
    <property type="entry name" value="RecO_C"/>
</dbReference>
<evidence type="ECO:0000313" key="9">
    <source>
        <dbReference type="EMBL" id="HIR56882.1"/>
    </source>
</evidence>
<dbReference type="Gene3D" id="1.20.1440.120">
    <property type="entry name" value="Recombination protein O, C-terminal domain"/>
    <property type="match status" value="1"/>
</dbReference>
<sequence>MQIETEGLVIREGSVGESDRLVTLLTKDEGVLRAFARRAKTVRSAQNSGTQLLCYSEFSIFKGREKYSINEARPKEIFFGLREDIGRLALAQYFCELSGLLAPEGSPAGEYLRLVLNSLHFLSKNLRPEPLLKAVTEMRMLAFSGYMPDLVCCAECACYEADVMWFLPDDGILLCGDCYRPDGRRAIPLGRGVLTGLRHTIYAEFSKLFAFQLPPEALTQLAAASEAFLLSHIDRPLPTLSFYHSLLP</sequence>
<dbReference type="SUPFAM" id="SSF50249">
    <property type="entry name" value="Nucleic acid-binding proteins"/>
    <property type="match status" value="1"/>
</dbReference>
<evidence type="ECO:0000256" key="4">
    <source>
        <dbReference type="ARBA" id="ARBA00023172"/>
    </source>
</evidence>
<keyword evidence="3 7" id="KW-0227">DNA damage</keyword>
<evidence type="ECO:0000313" key="10">
    <source>
        <dbReference type="Proteomes" id="UP000886785"/>
    </source>
</evidence>
<dbReference type="Gene3D" id="2.40.50.140">
    <property type="entry name" value="Nucleic acid-binding proteins"/>
    <property type="match status" value="1"/>
</dbReference>
<dbReference type="Proteomes" id="UP000886785">
    <property type="component" value="Unassembled WGS sequence"/>
</dbReference>
<evidence type="ECO:0000256" key="6">
    <source>
        <dbReference type="ARBA" id="ARBA00033409"/>
    </source>
</evidence>
<dbReference type="NCBIfam" id="TIGR00613">
    <property type="entry name" value="reco"/>
    <property type="match status" value="1"/>
</dbReference>
<accession>A0A9D1DQ61</accession>
<comment type="caution">
    <text evidence="9">The sequence shown here is derived from an EMBL/GenBank/DDBJ whole genome shotgun (WGS) entry which is preliminary data.</text>
</comment>
<dbReference type="InterPro" id="IPR037278">
    <property type="entry name" value="ARFGAP/RecO"/>
</dbReference>